<feature type="region of interest" description="Disordered" evidence="11">
    <location>
        <begin position="433"/>
        <end position="494"/>
    </location>
</feature>
<evidence type="ECO:0000256" key="2">
    <source>
        <dbReference type="ARBA" id="ARBA00022536"/>
    </source>
</evidence>
<sequence>MRPALALCLLWQAFWPRPGRGEHPTADRAGCVASGACYSLHHATIKRLAAEEACSLRGGALSTVRGGAELRAVLALLRAGPGPGGGSKDLLFWVALERGRSRCTLESKPLRGFSWLSPDVGESESDTLPWVEEPQRSCTARSCAGLQAAGGVEPAGWKEMRCHTRANGYLCKYQFEGLCPAPRPGAASDLSYRAPFQLHSAALDFSPPGTKVSALCPGQLSFTATCIADEVGARWDGIPSGAVLCPCPGRYLRAGKCAELPNCLDDSGGFACECAPGFVLGKDGRSCVTSREGQPASGGTEVPTSHPPATAASPVPKRTWSPRVHENPAEVPHTPGRGGSATSIPEIPRWGAQSTLSTLQTSPQVKSKAAITSSGSVMPKFNSTSSSAIPQPSQPFDSSSTVVFLLVSIAVVVLVILTMTMLGLFKLCFHKSPSSRPRKGRLAPPGVESDAEVAALRSTSAHCTDNGVKVGDRGLRDRAERASLTESSLGSSDT</sequence>
<dbReference type="GO" id="GO:0036325">
    <property type="term" value="P:vascular endothelial growth factor receptor-3 signaling pathway"/>
    <property type="evidence" value="ECO:0007669"/>
    <property type="project" value="UniProtKB-ARBA"/>
</dbReference>
<dbReference type="GO" id="GO:0050840">
    <property type="term" value="F:extracellular matrix binding"/>
    <property type="evidence" value="ECO:0007669"/>
    <property type="project" value="TreeGrafter"/>
</dbReference>
<feature type="chain" id="PRO_5034989489" description="C-type lectin domain family 14 member A" evidence="13">
    <location>
        <begin position="22"/>
        <end position="494"/>
    </location>
</feature>
<feature type="compositionally biased region" description="Basic and acidic residues" evidence="11">
    <location>
        <begin position="470"/>
        <end position="483"/>
    </location>
</feature>
<evidence type="ECO:0000256" key="11">
    <source>
        <dbReference type="SAM" id="MobiDB-lite"/>
    </source>
</evidence>
<dbReference type="SUPFAM" id="SSF57196">
    <property type="entry name" value="EGF/Laminin"/>
    <property type="match status" value="1"/>
</dbReference>
<dbReference type="InterPro" id="IPR016186">
    <property type="entry name" value="C-type_lectin-like/link_sf"/>
</dbReference>
<dbReference type="Gene3D" id="3.10.100.10">
    <property type="entry name" value="Mannose-Binding Protein A, subunit A"/>
    <property type="match status" value="1"/>
</dbReference>
<dbReference type="GO" id="GO:0030246">
    <property type="term" value="F:carbohydrate binding"/>
    <property type="evidence" value="ECO:0007669"/>
    <property type="project" value="UniProtKB-KW"/>
</dbReference>
<dbReference type="GO" id="GO:0031012">
    <property type="term" value="C:extracellular matrix"/>
    <property type="evidence" value="ECO:0007669"/>
    <property type="project" value="TreeGrafter"/>
</dbReference>
<evidence type="ECO:0000256" key="3">
    <source>
        <dbReference type="ARBA" id="ARBA00022692"/>
    </source>
</evidence>
<organism evidence="15">
    <name type="scientific">Equus asinus asinus</name>
    <dbReference type="NCBI Taxonomy" id="83772"/>
    <lineage>
        <taxon>Eukaryota</taxon>
        <taxon>Metazoa</taxon>
        <taxon>Chordata</taxon>
        <taxon>Craniata</taxon>
        <taxon>Vertebrata</taxon>
        <taxon>Euteleostomi</taxon>
        <taxon>Mammalia</taxon>
        <taxon>Eutheria</taxon>
        <taxon>Laurasiatheria</taxon>
        <taxon>Perissodactyla</taxon>
        <taxon>Equidae</taxon>
        <taxon>Equus</taxon>
    </lineage>
</organism>
<dbReference type="GO" id="GO:0016477">
    <property type="term" value="P:cell migration"/>
    <property type="evidence" value="ECO:0007669"/>
    <property type="project" value="TreeGrafter"/>
</dbReference>
<keyword evidence="4 13" id="KW-0732">Signal</keyword>
<dbReference type="PROSITE" id="PS50041">
    <property type="entry name" value="C_TYPE_LECTIN_2"/>
    <property type="match status" value="1"/>
</dbReference>
<dbReference type="InterPro" id="IPR001304">
    <property type="entry name" value="C-type_lectin-like"/>
</dbReference>
<dbReference type="AlphaFoldDB" id="A0A8C4LMD2"/>
<evidence type="ECO:0000256" key="1">
    <source>
        <dbReference type="ARBA" id="ARBA00004479"/>
    </source>
</evidence>
<dbReference type="OMA" id="ELPNCLD"/>
<accession>A0A8C4LMD2</accession>
<evidence type="ECO:0000256" key="12">
    <source>
        <dbReference type="SAM" id="Phobius"/>
    </source>
</evidence>
<evidence type="ECO:0000256" key="7">
    <source>
        <dbReference type="ARBA" id="ARBA00023136"/>
    </source>
</evidence>
<comment type="subcellular location">
    <subcellularLocation>
        <location evidence="1">Membrane</location>
        <topology evidence="1">Single-pass type I membrane protein</topology>
    </subcellularLocation>
</comment>
<proteinExistence type="predicted"/>
<evidence type="ECO:0000256" key="8">
    <source>
        <dbReference type="ARBA" id="ARBA00023157"/>
    </source>
</evidence>
<keyword evidence="5" id="KW-0430">Lectin</keyword>
<dbReference type="PANTHER" id="PTHR14789">
    <property type="entry name" value="CHONDROLECTIN VARIANT CHODLFDELTAE"/>
    <property type="match status" value="1"/>
</dbReference>
<keyword evidence="2" id="KW-0245">EGF-like domain</keyword>
<dbReference type="Gene3D" id="2.10.25.10">
    <property type="entry name" value="Laminin"/>
    <property type="match status" value="1"/>
</dbReference>
<feature type="domain" description="C-type lectin" evidence="14">
    <location>
        <begin position="33"/>
        <end position="165"/>
    </location>
</feature>
<dbReference type="SUPFAM" id="SSF56436">
    <property type="entry name" value="C-type lectin-like"/>
    <property type="match status" value="1"/>
</dbReference>
<dbReference type="FunFam" id="3.10.100.10:FF:000084">
    <property type="entry name" value="C-type lectin domain family 14 member A"/>
    <property type="match status" value="1"/>
</dbReference>
<evidence type="ECO:0000256" key="6">
    <source>
        <dbReference type="ARBA" id="ARBA00022989"/>
    </source>
</evidence>
<dbReference type="PANTHER" id="PTHR14789:SF5">
    <property type="entry name" value="C-TYPE LECTIN DOMAIN FAMILY 14 MEMBER A"/>
    <property type="match status" value="1"/>
</dbReference>
<evidence type="ECO:0000256" key="5">
    <source>
        <dbReference type="ARBA" id="ARBA00022734"/>
    </source>
</evidence>
<feature type="compositionally biased region" description="Polar residues" evidence="11">
    <location>
        <begin position="484"/>
        <end position="494"/>
    </location>
</feature>
<evidence type="ECO:0000256" key="9">
    <source>
        <dbReference type="ARBA" id="ARBA00023180"/>
    </source>
</evidence>
<keyword evidence="8" id="KW-1015">Disulfide bond</keyword>
<gene>
    <name evidence="15" type="primary">CLEC14A</name>
</gene>
<feature type="compositionally biased region" description="Low complexity" evidence="11">
    <location>
        <begin position="302"/>
        <end position="316"/>
    </location>
</feature>
<keyword evidence="7 12" id="KW-0472">Membrane</keyword>
<evidence type="ECO:0000256" key="10">
    <source>
        <dbReference type="ARBA" id="ARBA00067800"/>
    </source>
</evidence>
<feature type="region of interest" description="Disordered" evidence="11">
    <location>
        <begin position="285"/>
        <end position="346"/>
    </location>
</feature>
<dbReference type="Ensembl" id="ENSEAST00005011719.1">
    <property type="protein sequence ID" value="ENSEASP00005010776.1"/>
    <property type="gene ID" value="ENSEASG00005007613.1"/>
</dbReference>
<dbReference type="InterPro" id="IPR051505">
    <property type="entry name" value="C-type_lectin_domain"/>
</dbReference>
<dbReference type="GO" id="GO:0009897">
    <property type="term" value="C:external side of plasma membrane"/>
    <property type="evidence" value="ECO:0007669"/>
    <property type="project" value="TreeGrafter"/>
</dbReference>
<keyword evidence="3 12" id="KW-0812">Transmembrane</keyword>
<keyword evidence="9" id="KW-0325">Glycoprotein</keyword>
<feature type="signal peptide" evidence="13">
    <location>
        <begin position="1"/>
        <end position="21"/>
    </location>
</feature>
<reference evidence="15" key="1">
    <citation type="submission" date="2023-03" db="UniProtKB">
        <authorList>
            <consortium name="Ensembl"/>
        </authorList>
    </citation>
    <scope>IDENTIFICATION</scope>
</reference>
<evidence type="ECO:0000259" key="14">
    <source>
        <dbReference type="PROSITE" id="PS50041"/>
    </source>
</evidence>
<protein>
    <recommendedName>
        <fullName evidence="10">C-type lectin domain family 14 member A</fullName>
    </recommendedName>
</protein>
<evidence type="ECO:0000256" key="4">
    <source>
        <dbReference type="ARBA" id="ARBA00022729"/>
    </source>
</evidence>
<name>A0A8C4LMD2_EQUAS</name>
<dbReference type="InterPro" id="IPR016187">
    <property type="entry name" value="CTDL_fold"/>
</dbReference>
<keyword evidence="6 12" id="KW-1133">Transmembrane helix</keyword>
<feature type="transmembrane region" description="Helical" evidence="12">
    <location>
        <begin position="402"/>
        <end position="429"/>
    </location>
</feature>
<dbReference type="GO" id="GO:1990430">
    <property type="term" value="F:extracellular matrix protein binding"/>
    <property type="evidence" value="ECO:0007669"/>
    <property type="project" value="TreeGrafter"/>
</dbReference>
<dbReference type="GO" id="GO:0036324">
    <property type="term" value="P:vascular endothelial growth factor receptor-2 signaling pathway"/>
    <property type="evidence" value="ECO:0007669"/>
    <property type="project" value="UniProtKB-ARBA"/>
</dbReference>
<evidence type="ECO:0000313" key="15">
    <source>
        <dbReference type="Ensembl" id="ENSEASP00005010776.1"/>
    </source>
</evidence>
<evidence type="ECO:0000256" key="13">
    <source>
        <dbReference type="SAM" id="SignalP"/>
    </source>
</evidence>